<name>A0A2S6C8E1_9PEZI</name>
<feature type="compositionally biased region" description="Basic and acidic residues" evidence="5">
    <location>
        <begin position="192"/>
        <end position="204"/>
    </location>
</feature>
<dbReference type="PANTHER" id="PTHR23351">
    <property type="entry name" value="FOS TRANSCRIPTION FACTOR-RELATED"/>
    <property type="match status" value="1"/>
</dbReference>
<dbReference type="OrthoDB" id="295274at2759"/>
<dbReference type="SMART" id="SM00338">
    <property type="entry name" value="BRLZ"/>
    <property type="match status" value="1"/>
</dbReference>
<feature type="coiled-coil region" evidence="4">
    <location>
        <begin position="218"/>
        <end position="252"/>
    </location>
</feature>
<dbReference type="InterPro" id="IPR004827">
    <property type="entry name" value="bZIP"/>
</dbReference>
<evidence type="ECO:0000256" key="5">
    <source>
        <dbReference type="SAM" id="MobiDB-lite"/>
    </source>
</evidence>
<dbReference type="GO" id="GO:0003677">
    <property type="term" value="F:DNA binding"/>
    <property type="evidence" value="ECO:0007669"/>
    <property type="project" value="UniProtKB-KW"/>
</dbReference>
<feature type="domain" description="BZIP" evidence="6">
    <location>
        <begin position="193"/>
        <end position="256"/>
    </location>
</feature>
<reference evidence="8" key="1">
    <citation type="journal article" date="2017" name="bioRxiv">
        <title>Conservation of a gene cluster reveals novel cercosporin biosynthetic mechanisms and extends production to the genus Colletotrichum.</title>
        <authorList>
            <person name="de Jonge R."/>
            <person name="Ebert M.K."/>
            <person name="Huitt-Roehl C.R."/>
            <person name="Pal P."/>
            <person name="Suttle J.C."/>
            <person name="Spanner R.E."/>
            <person name="Neubauer J.D."/>
            <person name="Jurick W.M.II."/>
            <person name="Stott K.A."/>
            <person name="Secor G.A."/>
            <person name="Thomma B.P.H.J."/>
            <person name="Van de Peer Y."/>
            <person name="Townsend C.A."/>
            <person name="Bolton M.D."/>
        </authorList>
    </citation>
    <scope>NUCLEOTIDE SEQUENCE [LARGE SCALE GENOMIC DNA]</scope>
    <source>
        <strain evidence="8">CBS538.71</strain>
    </source>
</reference>
<sequence>MHPGHDQPSYGDAAFEPQADFAFDDAGSDEYENMQRNIASLNMFNTTHDNHPDFGHIHNPVSDGSHHMHPESLDSSIFLGPNAGISPASTSWSKGKPPRTSQSQSMQSEILHGRPSSVSQQFGQITPPDDTPPKEFPAASNGEPPLSAKSERARNAANQRHAKAKKAKKEGAKGSKTQSANEDDDDDGEGEVDGKREKYREKNRLAAAKCRAKKKTHTEDLEESARHITATNNRLRAEERELRDLFSSLRHQALAHDPTQGCKCSAIHMYNHNKAQEAARTAAMGLAGMGMGIPGPGIPSPSIGSDGSVLNSPRFASQPASRAQSFSTGYGGRTSSLSGQLGFLPPRTASDMHKQPYVANGIASPTGSGEDVNEYQRELRGDSMDLR</sequence>
<dbReference type="GO" id="GO:0006357">
    <property type="term" value="P:regulation of transcription by RNA polymerase II"/>
    <property type="evidence" value="ECO:0007669"/>
    <property type="project" value="InterPro"/>
</dbReference>
<evidence type="ECO:0000259" key="6">
    <source>
        <dbReference type="PROSITE" id="PS50217"/>
    </source>
</evidence>
<feature type="compositionally biased region" description="Basic and acidic residues" evidence="5">
    <location>
        <begin position="374"/>
        <end position="387"/>
    </location>
</feature>
<dbReference type="GO" id="GO:0003700">
    <property type="term" value="F:DNA-binding transcription factor activity"/>
    <property type="evidence" value="ECO:0007669"/>
    <property type="project" value="InterPro"/>
</dbReference>
<feature type="compositionally biased region" description="Polar residues" evidence="5">
    <location>
        <begin position="87"/>
        <end position="108"/>
    </location>
</feature>
<dbReference type="Proteomes" id="UP000237631">
    <property type="component" value="Unassembled WGS sequence"/>
</dbReference>
<dbReference type="Gene3D" id="1.20.5.170">
    <property type="match status" value="1"/>
</dbReference>
<dbReference type="SUPFAM" id="SSF57959">
    <property type="entry name" value="Leucine zipper domain"/>
    <property type="match status" value="1"/>
</dbReference>
<evidence type="ECO:0000256" key="2">
    <source>
        <dbReference type="ARBA" id="ARBA00023125"/>
    </source>
</evidence>
<dbReference type="InterPro" id="IPR046347">
    <property type="entry name" value="bZIP_sf"/>
</dbReference>
<gene>
    <name evidence="7" type="ORF">CBER1_03386</name>
</gene>
<feature type="region of interest" description="Disordered" evidence="5">
    <location>
        <begin position="60"/>
        <end position="211"/>
    </location>
</feature>
<proteinExistence type="predicted"/>
<keyword evidence="2" id="KW-0238">DNA-binding</keyword>
<comment type="caution">
    <text evidence="7">The sequence shown here is derived from an EMBL/GenBank/DDBJ whole genome shotgun (WGS) entry which is preliminary data.</text>
</comment>
<organism evidence="7 8">
    <name type="scientific">Cercospora berteroae</name>
    <dbReference type="NCBI Taxonomy" id="357750"/>
    <lineage>
        <taxon>Eukaryota</taxon>
        <taxon>Fungi</taxon>
        <taxon>Dikarya</taxon>
        <taxon>Ascomycota</taxon>
        <taxon>Pezizomycotina</taxon>
        <taxon>Dothideomycetes</taxon>
        <taxon>Dothideomycetidae</taxon>
        <taxon>Mycosphaerellales</taxon>
        <taxon>Mycosphaerellaceae</taxon>
        <taxon>Cercospora</taxon>
    </lineage>
</organism>
<evidence type="ECO:0000256" key="3">
    <source>
        <dbReference type="ARBA" id="ARBA00023163"/>
    </source>
</evidence>
<dbReference type="InterPro" id="IPR000837">
    <property type="entry name" value="AP-1"/>
</dbReference>
<keyword evidence="3" id="KW-0804">Transcription</keyword>
<keyword evidence="4" id="KW-0175">Coiled coil</keyword>
<dbReference type="PROSITE" id="PS50217">
    <property type="entry name" value="BZIP"/>
    <property type="match status" value="1"/>
</dbReference>
<evidence type="ECO:0000313" key="8">
    <source>
        <dbReference type="Proteomes" id="UP000237631"/>
    </source>
</evidence>
<feature type="compositionally biased region" description="Acidic residues" evidence="5">
    <location>
        <begin position="181"/>
        <end position="191"/>
    </location>
</feature>
<evidence type="ECO:0000256" key="1">
    <source>
        <dbReference type="ARBA" id="ARBA00023015"/>
    </source>
</evidence>
<dbReference type="EMBL" id="PNEN01000527">
    <property type="protein sequence ID" value="PPJ56007.1"/>
    <property type="molecule type" value="Genomic_DNA"/>
</dbReference>
<accession>A0A2S6C8E1</accession>
<dbReference type="Pfam" id="PF00170">
    <property type="entry name" value="bZIP_1"/>
    <property type="match status" value="1"/>
</dbReference>
<keyword evidence="1" id="KW-0805">Transcription regulation</keyword>
<keyword evidence="8" id="KW-1185">Reference proteome</keyword>
<dbReference type="STRING" id="357750.A0A2S6C8E1"/>
<protein>
    <recommendedName>
        <fullName evidence="6">BZIP domain-containing protein</fullName>
    </recommendedName>
</protein>
<feature type="compositionally biased region" description="Polar residues" evidence="5">
    <location>
        <begin position="309"/>
        <end position="339"/>
    </location>
</feature>
<dbReference type="PROSITE" id="PS00036">
    <property type="entry name" value="BZIP_BASIC"/>
    <property type="match status" value="1"/>
</dbReference>
<dbReference type="AlphaFoldDB" id="A0A2S6C8E1"/>
<dbReference type="PANTHER" id="PTHR23351:SF24">
    <property type="entry name" value="ACTIVATING TRANSCRIPTION FACTOR 3-RELATED"/>
    <property type="match status" value="1"/>
</dbReference>
<evidence type="ECO:0000256" key="4">
    <source>
        <dbReference type="SAM" id="Coils"/>
    </source>
</evidence>
<feature type="region of interest" description="Disordered" evidence="5">
    <location>
        <begin position="308"/>
        <end position="387"/>
    </location>
</feature>
<evidence type="ECO:0000313" key="7">
    <source>
        <dbReference type="EMBL" id="PPJ56007.1"/>
    </source>
</evidence>